<sequence>MRTLPRRLATALLVGSVLATTVACGSTPRAAAPATSPTTSPAAPSPTSTPTPTPEPEPVRWPLTGVGATAAVTGPALAVKIENSTAARPQTGLNAADLVWEQIVEGGISRFVAVYHSTVPTEIGPVRSVRPMDPGIAGPLHGLLAFSGGQGPFIDAVAAAGLQVVSHDAGAAGFYRTGRAAPHNIYADPHALLGQADAAHQAPPPPQFVVATGTQLPSALAGGPASVVDLKLSGIARPSWNWSPSDGRWVRYEGGTLALESDGAPLRAVNVVVLRVDVVSTPFTDAAGNHVPETVMVGSGEAWVATGGRAVAATWSKTSVDAPVVLTGADGQPVRLAPGNTWIELVPKGTGSVVIG</sequence>
<evidence type="ECO:0000313" key="5">
    <source>
        <dbReference type="EMBL" id="GAA3160100.1"/>
    </source>
</evidence>
<dbReference type="PROSITE" id="PS51257">
    <property type="entry name" value="PROKAR_LIPOPROTEIN"/>
    <property type="match status" value="1"/>
</dbReference>
<organism evidence="5 6">
    <name type="scientific">Blastococcus jejuensis</name>
    <dbReference type="NCBI Taxonomy" id="351224"/>
    <lineage>
        <taxon>Bacteria</taxon>
        <taxon>Bacillati</taxon>
        <taxon>Actinomycetota</taxon>
        <taxon>Actinomycetes</taxon>
        <taxon>Geodermatophilales</taxon>
        <taxon>Geodermatophilaceae</taxon>
        <taxon>Blastococcus</taxon>
    </lineage>
</organism>
<comment type="caution">
    <text evidence="5">The sequence shown here is derived from an EMBL/GenBank/DDBJ whole genome shotgun (WGS) entry which is preliminary data.</text>
</comment>
<name>A0ABP6NW32_9ACTN</name>
<gene>
    <name evidence="5" type="ORF">GCM10010531_09460</name>
</gene>
<dbReference type="InterPro" id="IPR023158">
    <property type="entry name" value="YerB-like_sf"/>
</dbReference>
<dbReference type="Gene3D" id="3.50.90.10">
    <property type="entry name" value="YerB-like"/>
    <property type="match status" value="1"/>
</dbReference>
<reference evidence="6" key="1">
    <citation type="journal article" date="2019" name="Int. J. Syst. Evol. Microbiol.">
        <title>The Global Catalogue of Microorganisms (GCM) 10K type strain sequencing project: providing services to taxonomists for standard genome sequencing and annotation.</title>
        <authorList>
            <consortium name="The Broad Institute Genomics Platform"/>
            <consortium name="The Broad Institute Genome Sequencing Center for Infectious Disease"/>
            <person name="Wu L."/>
            <person name="Ma J."/>
        </authorList>
    </citation>
    <scope>NUCLEOTIDE SEQUENCE [LARGE SCALE GENOMIC DNA]</scope>
    <source>
        <strain evidence="6">JCM 15614</strain>
    </source>
</reference>
<dbReference type="EMBL" id="BAAAVV010000002">
    <property type="protein sequence ID" value="GAA3160100.1"/>
    <property type="molecule type" value="Genomic_DNA"/>
</dbReference>
<feature type="chain" id="PRO_5046178186" evidence="2">
    <location>
        <begin position="20"/>
        <end position="356"/>
    </location>
</feature>
<evidence type="ECO:0000259" key="3">
    <source>
        <dbReference type="Pfam" id="PF11258"/>
    </source>
</evidence>
<protein>
    <submittedName>
        <fullName evidence="5">DUF3048 domain-containing protein</fullName>
    </submittedName>
</protein>
<dbReference type="RefSeq" id="WP_344687440.1">
    <property type="nucleotide sequence ID" value="NZ_BAAAVV010000002.1"/>
</dbReference>
<dbReference type="InterPro" id="IPR021416">
    <property type="entry name" value="DUF3048_N"/>
</dbReference>
<keyword evidence="2" id="KW-0732">Signal</keyword>
<feature type="signal peptide" evidence="2">
    <location>
        <begin position="1"/>
        <end position="19"/>
    </location>
</feature>
<evidence type="ECO:0000256" key="2">
    <source>
        <dbReference type="SAM" id="SignalP"/>
    </source>
</evidence>
<feature type="domain" description="DUF3048" evidence="3">
    <location>
        <begin position="63"/>
        <end position="199"/>
    </location>
</feature>
<feature type="domain" description="DUF3048" evidence="4">
    <location>
        <begin position="230"/>
        <end position="343"/>
    </location>
</feature>
<evidence type="ECO:0000259" key="4">
    <source>
        <dbReference type="Pfam" id="PF17479"/>
    </source>
</evidence>
<feature type="region of interest" description="Disordered" evidence="1">
    <location>
        <begin position="27"/>
        <end position="62"/>
    </location>
</feature>
<feature type="compositionally biased region" description="Pro residues" evidence="1">
    <location>
        <begin position="43"/>
        <end position="56"/>
    </location>
</feature>
<dbReference type="Pfam" id="PF17479">
    <property type="entry name" value="DUF3048_C"/>
    <property type="match status" value="1"/>
</dbReference>
<dbReference type="Proteomes" id="UP001499924">
    <property type="component" value="Unassembled WGS sequence"/>
</dbReference>
<accession>A0ABP6NW32</accession>
<dbReference type="Pfam" id="PF11258">
    <property type="entry name" value="DUF3048"/>
    <property type="match status" value="1"/>
</dbReference>
<dbReference type="InterPro" id="IPR035328">
    <property type="entry name" value="DUF3048_C"/>
</dbReference>
<dbReference type="SUPFAM" id="SSF159774">
    <property type="entry name" value="YerB-like"/>
    <property type="match status" value="1"/>
</dbReference>
<feature type="compositionally biased region" description="Low complexity" evidence="1">
    <location>
        <begin position="27"/>
        <end position="42"/>
    </location>
</feature>
<proteinExistence type="predicted"/>
<evidence type="ECO:0000256" key="1">
    <source>
        <dbReference type="SAM" id="MobiDB-lite"/>
    </source>
</evidence>
<evidence type="ECO:0000313" key="6">
    <source>
        <dbReference type="Proteomes" id="UP001499924"/>
    </source>
</evidence>
<keyword evidence="6" id="KW-1185">Reference proteome</keyword>